<evidence type="ECO:0000256" key="3">
    <source>
        <dbReference type="SAM" id="SignalP"/>
    </source>
</evidence>
<gene>
    <name evidence="4" type="ORF">OG477_10810</name>
</gene>
<proteinExistence type="inferred from homology"/>
<feature type="chain" id="PRO_5043457242" description="WD40 repeat protein" evidence="3">
    <location>
        <begin position="29"/>
        <end position="416"/>
    </location>
</feature>
<evidence type="ECO:0000256" key="1">
    <source>
        <dbReference type="ARBA" id="ARBA00009820"/>
    </source>
</evidence>
<dbReference type="Pfam" id="PF07676">
    <property type="entry name" value="PD40"/>
    <property type="match status" value="3"/>
</dbReference>
<keyword evidence="3" id="KW-0732">Signal</keyword>
<dbReference type="PANTHER" id="PTHR36842">
    <property type="entry name" value="PROTEIN TOLB HOMOLOG"/>
    <property type="match status" value="1"/>
</dbReference>
<feature type="region of interest" description="Disordered" evidence="2">
    <location>
        <begin position="25"/>
        <end position="56"/>
    </location>
</feature>
<dbReference type="EMBL" id="CP108140">
    <property type="protein sequence ID" value="WTP85825.1"/>
    <property type="molecule type" value="Genomic_DNA"/>
</dbReference>
<protein>
    <recommendedName>
        <fullName evidence="5">WD40 repeat protein</fullName>
    </recommendedName>
</protein>
<evidence type="ECO:0000256" key="2">
    <source>
        <dbReference type="SAM" id="MobiDB-lite"/>
    </source>
</evidence>
<accession>A0AAU1HVZ1</accession>
<organism evidence="4">
    <name type="scientific">Streptomyces sp. NBC_00180</name>
    <dbReference type="NCBI Taxonomy" id="2903632"/>
    <lineage>
        <taxon>Bacteria</taxon>
        <taxon>Bacillati</taxon>
        <taxon>Actinomycetota</taxon>
        <taxon>Actinomycetes</taxon>
        <taxon>Kitasatosporales</taxon>
        <taxon>Streptomycetaceae</taxon>
        <taxon>Streptomyces</taxon>
    </lineage>
</organism>
<sequence>MHSTKRVVALAIALAAATATLSGTSAGAVPRAPYTEKASVAPDGTDGNRGSNGQSLSADGRHLAFVSDADNLVAGDSNGVADAFVRDLRTGVTRLASTAADGSPGEANVLDVSLSADGRYLAFTSNPTYNNADNHIFVKDLRTGALQRIDDAVDTGYSAAGMPALSADGRYLAFVALHTSDAGPAGDRSNRVYRVDRVTGERVRISQVPGEGAWKSAATQPTISADGTKVGYRFFVPYPTRGDWSDAYVRDVRSGELTQVDKAPDGVVSDGHTEYPQVSADGRYAVFNSLDSQLTPGDTNGTHNVFVRDLKTGDLGRIDAADPAAYTGFARLSADSRYLAFGSAAPNSARQVYVRDLRTGRTELVSAAAQGGPSADYAEYPVIDRHGRTVAFSSRGADLVPDDTEDTTHVYVRHLR</sequence>
<name>A0AAU1HVZ1_9ACTN</name>
<dbReference type="AlphaFoldDB" id="A0AAU1HVZ1"/>
<dbReference type="PANTHER" id="PTHR36842:SF1">
    <property type="entry name" value="PROTEIN TOLB"/>
    <property type="match status" value="1"/>
</dbReference>
<dbReference type="InterPro" id="IPR011659">
    <property type="entry name" value="WD40"/>
</dbReference>
<evidence type="ECO:0008006" key="5">
    <source>
        <dbReference type="Google" id="ProtNLM"/>
    </source>
</evidence>
<dbReference type="Gene3D" id="2.120.10.30">
    <property type="entry name" value="TolB, C-terminal domain"/>
    <property type="match status" value="2"/>
</dbReference>
<evidence type="ECO:0000313" key="4">
    <source>
        <dbReference type="EMBL" id="WTP85825.1"/>
    </source>
</evidence>
<feature type="signal peptide" evidence="3">
    <location>
        <begin position="1"/>
        <end position="28"/>
    </location>
</feature>
<comment type="similarity">
    <text evidence="1">Belongs to the TolB family.</text>
</comment>
<dbReference type="InterPro" id="IPR011042">
    <property type="entry name" value="6-blade_b-propeller_TolB-like"/>
</dbReference>
<dbReference type="SUPFAM" id="SSF82171">
    <property type="entry name" value="DPP6 N-terminal domain-like"/>
    <property type="match status" value="1"/>
</dbReference>
<reference evidence="4" key="1">
    <citation type="submission" date="2022-10" db="EMBL/GenBank/DDBJ databases">
        <title>The complete genomes of actinobacterial strains from the NBC collection.</title>
        <authorList>
            <person name="Joergensen T.S."/>
            <person name="Alvarez Arevalo M."/>
            <person name="Sterndorff E.B."/>
            <person name="Faurdal D."/>
            <person name="Vuksanovic O."/>
            <person name="Mourched A.-S."/>
            <person name="Charusanti P."/>
            <person name="Shaw S."/>
            <person name="Blin K."/>
            <person name="Weber T."/>
        </authorList>
    </citation>
    <scope>NUCLEOTIDE SEQUENCE</scope>
    <source>
        <strain evidence="4">NBC 00180</strain>
    </source>
</reference>